<name>A0ABR8ALI4_9CYAN</name>
<dbReference type="Proteomes" id="UP000658514">
    <property type="component" value="Unassembled WGS sequence"/>
</dbReference>
<keyword evidence="2" id="KW-1185">Reference proteome</keyword>
<evidence type="ECO:0000313" key="1">
    <source>
        <dbReference type="EMBL" id="MBD2200153.1"/>
    </source>
</evidence>
<reference evidence="1 2" key="1">
    <citation type="journal article" date="2020" name="ISME J.">
        <title>Comparative genomics reveals insights into cyanobacterial evolution and habitat adaptation.</title>
        <authorList>
            <person name="Chen M.Y."/>
            <person name="Teng W.K."/>
            <person name="Zhao L."/>
            <person name="Hu C.X."/>
            <person name="Zhou Y.K."/>
            <person name="Han B.P."/>
            <person name="Song L.R."/>
            <person name="Shu W.S."/>
        </authorList>
    </citation>
    <scope>NUCLEOTIDE SEQUENCE [LARGE SCALE GENOMIC DNA]</scope>
    <source>
        <strain evidence="1 2">FACHB-288</strain>
    </source>
</reference>
<dbReference type="InterPro" id="IPR056209">
    <property type="entry name" value="SU10_adaptor"/>
</dbReference>
<dbReference type="Pfam" id="PF24175">
    <property type="entry name" value="SU10_adaptor"/>
    <property type="match status" value="1"/>
</dbReference>
<proteinExistence type="predicted"/>
<dbReference type="RefSeq" id="WP_190550699.1">
    <property type="nucleotide sequence ID" value="NZ_CAWPNO010000115.1"/>
</dbReference>
<protein>
    <recommendedName>
        <fullName evidence="3">Tail tubular protein A</fullName>
    </recommendedName>
</protein>
<dbReference type="EMBL" id="JACJQH010000078">
    <property type="protein sequence ID" value="MBD2200153.1"/>
    <property type="molecule type" value="Genomic_DNA"/>
</dbReference>
<evidence type="ECO:0008006" key="3">
    <source>
        <dbReference type="Google" id="ProtNLM"/>
    </source>
</evidence>
<organism evidence="1 2">
    <name type="scientific">Calothrix parietina FACHB-288</name>
    <dbReference type="NCBI Taxonomy" id="2692896"/>
    <lineage>
        <taxon>Bacteria</taxon>
        <taxon>Bacillati</taxon>
        <taxon>Cyanobacteriota</taxon>
        <taxon>Cyanophyceae</taxon>
        <taxon>Nostocales</taxon>
        <taxon>Calotrichaceae</taxon>
        <taxon>Calothrix</taxon>
    </lineage>
</organism>
<sequence>MEYSNTTHIQILNKVIENIGERRVTSLNTAIARKAQEALKDSLLDIASAHDWEWTKDSILALSWANETAELGETQRIHSVSYGSSSEGYRELVYIDPISFDRRPLLTGYPQFYTYSTYNKVRINPYPNTPEEQSKYRFYVTRELTAPVSETDLIPIPERLLPLLVFRACHYLAVSHLDDAQAAQLWAKQYDILLNKVRARERGQSHRQVNMFRLRG</sequence>
<gene>
    <name evidence="1" type="ORF">H6G24_32600</name>
</gene>
<accession>A0ABR8ALI4</accession>
<evidence type="ECO:0000313" key="2">
    <source>
        <dbReference type="Proteomes" id="UP000658514"/>
    </source>
</evidence>
<comment type="caution">
    <text evidence="1">The sequence shown here is derived from an EMBL/GenBank/DDBJ whole genome shotgun (WGS) entry which is preliminary data.</text>
</comment>